<dbReference type="NCBIfam" id="TIGR00313">
    <property type="entry name" value="cobQ"/>
    <property type="match status" value="1"/>
</dbReference>
<dbReference type="PANTHER" id="PTHR21343:SF1">
    <property type="entry name" value="COBYRIC ACID SYNTHASE"/>
    <property type="match status" value="1"/>
</dbReference>
<proteinExistence type="inferred from homology"/>
<dbReference type="AlphaFoldDB" id="A0A4Q2RJ97"/>
<organism evidence="10 11">
    <name type="scientific">Lichenibacterium ramalinae</name>
    <dbReference type="NCBI Taxonomy" id="2316527"/>
    <lineage>
        <taxon>Bacteria</taxon>
        <taxon>Pseudomonadati</taxon>
        <taxon>Pseudomonadota</taxon>
        <taxon>Alphaproteobacteria</taxon>
        <taxon>Hyphomicrobiales</taxon>
        <taxon>Lichenihabitantaceae</taxon>
        <taxon>Lichenibacterium</taxon>
    </lineage>
</organism>
<comment type="pathway">
    <text evidence="1 7">Cofactor biosynthesis; adenosylcobalamin biosynthesis.</text>
</comment>
<name>A0A4Q2RJ97_9HYPH</name>
<dbReference type="HAMAP" id="MF_00028">
    <property type="entry name" value="CobQ"/>
    <property type="match status" value="1"/>
</dbReference>
<evidence type="ECO:0000259" key="9">
    <source>
        <dbReference type="Pfam" id="PF07685"/>
    </source>
</evidence>
<gene>
    <name evidence="7" type="primary">cobQ</name>
    <name evidence="10" type="ORF">D3272_02940</name>
</gene>
<dbReference type="InterPro" id="IPR033949">
    <property type="entry name" value="CobQ_GATase1"/>
</dbReference>
<evidence type="ECO:0000256" key="2">
    <source>
        <dbReference type="ARBA" id="ARBA00006205"/>
    </source>
</evidence>
<dbReference type="Pfam" id="PF01656">
    <property type="entry name" value="CbiA"/>
    <property type="match status" value="1"/>
</dbReference>
<evidence type="ECO:0000259" key="8">
    <source>
        <dbReference type="Pfam" id="PF01656"/>
    </source>
</evidence>
<reference evidence="10 11" key="1">
    <citation type="submission" date="2018-09" db="EMBL/GenBank/DDBJ databases">
        <authorList>
            <person name="Grouzdev D.S."/>
            <person name="Krutkina M.S."/>
        </authorList>
    </citation>
    <scope>NUCLEOTIDE SEQUENCE [LARGE SCALE GENOMIC DNA]</scope>
    <source>
        <strain evidence="10 11">RmlP001</strain>
    </source>
</reference>
<keyword evidence="11" id="KW-1185">Reference proteome</keyword>
<dbReference type="GO" id="GO:0015420">
    <property type="term" value="F:ABC-type vitamin B12 transporter activity"/>
    <property type="evidence" value="ECO:0007669"/>
    <property type="project" value="UniProtKB-UniRule"/>
</dbReference>
<keyword evidence="4 7" id="KW-0169">Cobalamin biosynthesis</keyword>
<comment type="function">
    <text evidence="6 7">Catalyzes amidations at positions B, D, E, and G on adenosylcobyrinic A,C-diamide. NH(2) groups are provided by glutamine, and one molecule of ATP is hydrogenolyzed for each amidation.</text>
</comment>
<keyword evidence="5 7" id="KW-0315">Glutamine amidotransferase</keyword>
<feature type="active site" evidence="7">
    <location>
        <position position="426"/>
    </location>
</feature>
<dbReference type="GO" id="GO:0009236">
    <property type="term" value="P:cobalamin biosynthetic process"/>
    <property type="evidence" value="ECO:0007669"/>
    <property type="project" value="UniProtKB-UniRule"/>
</dbReference>
<dbReference type="NCBIfam" id="NF001989">
    <property type="entry name" value="PRK00784.1"/>
    <property type="match status" value="1"/>
</dbReference>
<evidence type="ECO:0000256" key="5">
    <source>
        <dbReference type="ARBA" id="ARBA00022962"/>
    </source>
</evidence>
<evidence type="ECO:0000256" key="6">
    <source>
        <dbReference type="ARBA" id="ARBA00025166"/>
    </source>
</evidence>
<dbReference type="PROSITE" id="PS51274">
    <property type="entry name" value="GATASE_COBBQ"/>
    <property type="match status" value="1"/>
</dbReference>
<dbReference type="PANTHER" id="PTHR21343">
    <property type="entry name" value="DETHIOBIOTIN SYNTHETASE"/>
    <property type="match status" value="1"/>
</dbReference>
<feature type="domain" description="CobQ/CobB/MinD/ParA nucleotide binding" evidence="8">
    <location>
        <begin position="2"/>
        <end position="232"/>
    </location>
</feature>
<dbReference type="Proteomes" id="UP000289411">
    <property type="component" value="Unassembled WGS sequence"/>
</dbReference>
<dbReference type="EMBL" id="QYBC01000002">
    <property type="protein sequence ID" value="RYB07051.1"/>
    <property type="molecule type" value="Genomic_DNA"/>
</dbReference>
<dbReference type="InterPro" id="IPR027417">
    <property type="entry name" value="P-loop_NTPase"/>
</dbReference>
<dbReference type="GO" id="GO:0003824">
    <property type="term" value="F:catalytic activity"/>
    <property type="evidence" value="ECO:0007669"/>
    <property type="project" value="InterPro"/>
</dbReference>
<evidence type="ECO:0000256" key="1">
    <source>
        <dbReference type="ARBA" id="ARBA00004953"/>
    </source>
</evidence>
<evidence type="ECO:0000256" key="3">
    <source>
        <dbReference type="ARBA" id="ARBA00019833"/>
    </source>
</evidence>
<evidence type="ECO:0000313" key="11">
    <source>
        <dbReference type="Proteomes" id="UP000289411"/>
    </source>
</evidence>
<dbReference type="SUPFAM" id="SSF52540">
    <property type="entry name" value="P-loop containing nucleoside triphosphate hydrolases"/>
    <property type="match status" value="1"/>
</dbReference>
<dbReference type="OrthoDB" id="9808302at2"/>
<dbReference type="Pfam" id="PF07685">
    <property type="entry name" value="GATase_3"/>
    <property type="match status" value="1"/>
</dbReference>
<evidence type="ECO:0000256" key="4">
    <source>
        <dbReference type="ARBA" id="ARBA00022573"/>
    </source>
</evidence>
<accession>A0A4Q2RJ97</accession>
<comment type="similarity">
    <text evidence="2 7">Belongs to the CobB/CobQ family. CobQ subfamily.</text>
</comment>
<reference evidence="10 11" key="2">
    <citation type="submission" date="2019-02" db="EMBL/GenBank/DDBJ databases">
        <title>'Lichenibacterium ramalinii' gen. nov. sp. nov., 'Lichenibacterium minor' gen. nov. sp. nov.</title>
        <authorList>
            <person name="Pankratov T."/>
        </authorList>
    </citation>
    <scope>NUCLEOTIDE SEQUENCE [LARGE SCALE GENOMIC DNA]</scope>
    <source>
        <strain evidence="10 11">RmlP001</strain>
    </source>
</reference>
<evidence type="ECO:0000256" key="7">
    <source>
        <dbReference type="HAMAP-Rule" id="MF_00028"/>
    </source>
</evidence>
<dbReference type="CDD" id="cd01750">
    <property type="entry name" value="GATase1_CobQ"/>
    <property type="match status" value="1"/>
</dbReference>
<dbReference type="InterPro" id="IPR029062">
    <property type="entry name" value="Class_I_gatase-like"/>
</dbReference>
<dbReference type="InterPro" id="IPR002586">
    <property type="entry name" value="CobQ/CobB/MinD/ParA_Nub-bd_dom"/>
</dbReference>
<protein>
    <recommendedName>
        <fullName evidence="3 7">Cobyric acid synthase</fullName>
    </recommendedName>
</protein>
<comment type="caution">
    <text evidence="10">The sequence shown here is derived from an EMBL/GenBank/DDBJ whole genome shotgun (WGS) entry which is preliminary data.</text>
</comment>
<dbReference type="InterPro" id="IPR011698">
    <property type="entry name" value="GATase_3"/>
</dbReference>
<sequence>MLQGTGSDVGKSLLVAGLARAYARRGLRVLPFKPQNMSNNAAVTADGGEIGRAQALQARAAGVAPTVHMNPVLLKPQSEVGSQVVVQGRVIGNAKAREYQAWKPRLMEAVLDSFARIRGAADLVLVEGAGSPAEVNLRANDIANMGFARRADVPVVLIGDIDRGGVIAQIVGTRAVLDPEDAAMVVGILVNKFRGDPGLFADGMAFIAERTGWPALGLVPHFAEAARLPAEDAVALGRREPGRGGAKLRVAVPVLPRISNFDDLDPLKLEPDVDLRLVRAGEALPVCDLVILPGSKATIPDLAALRANGWDIDVLAHARRGGRVLGLCGGYQMLGGSVADPDGIEGPPGTVPGLGLLAVDTVLTGAKLLRPVAGISAADGAPFAGYEMHVGETDGPDRARPLLRLADGTADGAVSADGLVAGCYVHGLFADDRQRGAWLRRLGGAPSDLGYEAEVDRVLDRLADHLGAHIDLDRLLGLAR</sequence>
<feature type="active site" description="Nucleophile" evidence="7">
    <location>
        <position position="328"/>
    </location>
</feature>
<dbReference type="Gene3D" id="3.40.50.300">
    <property type="entry name" value="P-loop containing nucleotide triphosphate hydrolases"/>
    <property type="match status" value="1"/>
</dbReference>
<dbReference type="Gene3D" id="3.40.50.880">
    <property type="match status" value="1"/>
</dbReference>
<dbReference type="RefSeq" id="WP_129217594.1">
    <property type="nucleotide sequence ID" value="NZ_QYBC01000002.1"/>
</dbReference>
<dbReference type="InterPro" id="IPR004459">
    <property type="entry name" value="CobQ_synth"/>
</dbReference>
<dbReference type="UniPathway" id="UPA00148"/>
<feature type="domain" description="CobB/CobQ-like glutamine amidotransferase" evidence="9">
    <location>
        <begin position="249"/>
        <end position="432"/>
    </location>
</feature>
<dbReference type="SUPFAM" id="SSF52317">
    <property type="entry name" value="Class I glutamine amidotransferase-like"/>
    <property type="match status" value="1"/>
</dbReference>
<evidence type="ECO:0000313" key="10">
    <source>
        <dbReference type="EMBL" id="RYB07051.1"/>
    </source>
</evidence>